<dbReference type="NCBIfam" id="TIGR01766">
    <property type="entry name" value="IS200/IS605 family accessory protein TnpB-like domain"/>
    <property type="match status" value="1"/>
</dbReference>
<dbReference type="InterPro" id="IPR010095">
    <property type="entry name" value="Cas12f1-like_TNB"/>
</dbReference>
<evidence type="ECO:0000259" key="11">
    <source>
        <dbReference type="Pfam" id="PF12323"/>
    </source>
</evidence>
<evidence type="ECO:0000256" key="5">
    <source>
        <dbReference type="ARBA" id="ARBA00022833"/>
    </source>
</evidence>
<feature type="region of interest" description="Disordered" evidence="8">
    <location>
        <begin position="432"/>
        <end position="481"/>
    </location>
</feature>
<dbReference type="Pfam" id="PF12323">
    <property type="entry name" value="HTH_OrfB_IS605"/>
    <property type="match status" value="1"/>
</dbReference>
<evidence type="ECO:0000256" key="7">
    <source>
        <dbReference type="ARBA" id="ARBA00023172"/>
    </source>
</evidence>
<evidence type="ECO:0000313" key="13">
    <source>
        <dbReference type="Proteomes" id="UP000825072"/>
    </source>
</evidence>
<dbReference type="Pfam" id="PF07282">
    <property type="entry name" value="Cas12f1-like_TNB"/>
    <property type="match status" value="1"/>
</dbReference>
<dbReference type="InterPro" id="IPR053470">
    <property type="entry name" value="RNA-guided_DNA_endonuclease"/>
</dbReference>
<dbReference type="NCBIfam" id="NF040570">
    <property type="entry name" value="guided_TnpB"/>
    <property type="match status" value="1"/>
</dbReference>
<keyword evidence="4" id="KW-0479">Metal-binding</keyword>
<name>A0AAD1NWX8_9ACTN</name>
<dbReference type="GO" id="GO:0003677">
    <property type="term" value="F:DNA binding"/>
    <property type="evidence" value="ECO:0007669"/>
    <property type="project" value="UniProtKB-KW"/>
</dbReference>
<feature type="domain" description="Cas12f1-like TNB" evidence="10">
    <location>
        <begin position="357"/>
        <end position="424"/>
    </location>
</feature>
<dbReference type="RefSeq" id="WP_221265185.1">
    <property type="nucleotide sequence ID" value="NZ_AP024748.1"/>
</dbReference>
<feature type="domain" description="Transposase putative helix-turn-helix" evidence="11">
    <location>
        <begin position="20"/>
        <end position="59"/>
    </location>
</feature>
<dbReference type="InterPro" id="IPR051399">
    <property type="entry name" value="RNA-guided_DNA_endo/Transpos"/>
</dbReference>
<proteinExistence type="inferred from homology"/>
<evidence type="ECO:0000256" key="1">
    <source>
        <dbReference type="ARBA" id="ARBA00008761"/>
    </source>
</evidence>
<dbReference type="GO" id="GO:0032196">
    <property type="term" value="P:transposition"/>
    <property type="evidence" value="ECO:0007669"/>
    <property type="project" value="UniProtKB-KW"/>
</dbReference>
<dbReference type="Proteomes" id="UP000825072">
    <property type="component" value="Chromosome 2"/>
</dbReference>
<keyword evidence="3" id="KW-0815">Transposition</keyword>
<geneLocation type="plasmid" evidence="12">
    <name>pKB17-24694</name>
</geneLocation>
<organism evidence="12 13">
    <name type="scientific">Cutibacterium modestum</name>
    <dbReference type="NCBI Taxonomy" id="2559073"/>
    <lineage>
        <taxon>Bacteria</taxon>
        <taxon>Bacillati</taxon>
        <taxon>Actinomycetota</taxon>
        <taxon>Actinomycetes</taxon>
        <taxon>Propionibacteriales</taxon>
        <taxon>Propionibacteriaceae</taxon>
        <taxon>Cutibacterium</taxon>
    </lineage>
</organism>
<dbReference type="AlphaFoldDB" id="A0AAD1NWX8"/>
<evidence type="ECO:0000259" key="10">
    <source>
        <dbReference type="Pfam" id="PF07282"/>
    </source>
</evidence>
<evidence type="ECO:0000313" key="12">
    <source>
        <dbReference type="EMBL" id="BCY26555.1"/>
    </source>
</evidence>
<reference evidence="12" key="1">
    <citation type="submission" date="2021-06" db="EMBL/GenBank/DDBJ databases">
        <title>Genome sequence of Cutibacterium modestum strain KB17-24694.</title>
        <authorList>
            <person name="Dekio I."/>
            <person name="Asahina A."/>
            <person name="Nishida M."/>
        </authorList>
    </citation>
    <scope>NUCLEOTIDE SEQUENCE</scope>
    <source>
        <strain evidence="12">KB17-24694</strain>
        <plasmid evidence="12">pKB17-24694</plasmid>
    </source>
</reference>
<keyword evidence="5" id="KW-0862">Zinc</keyword>
<keyword evidence="6" id="KW-0238">DNA-binding</keyword>
<evidence type="ECO:0000256" key="8">
    <source>
        <dbReference type="SAM" id="MobiDB-lite"/>
    </source>
</evidence>
<dbReference type="EMBL" id="AP024748">
    <property type="protein sequence ID" value="BCY26555.1"/>
    <property type="molecule type" value="Genomic_DNA"/>
</dbReference>
<accession>A0AAD1NWX8</accession>
<keyword evidence="12" id="KW-0614">Plasmid</keyword>
<protein>
    <submittedName>
        <fullName evidence="12">Transposase</fullName>
    </submittedName>
</protein>
<evidence type="ECO:0000256" key="3">
    <source>
        <dbReference type="ARBA" id="ARBA00022578"/>
    </source>
</evidence>
<evidence type="ECO:0000256" key="2">
    <source>
        <dbReference type="ARBA" id="ARBA00011044"/>
    </source>
</evidence>
<evidence type="ECO:0000256" key="6">
    <source>
        <dbReference type="ARBA" id="ARBA00023125"/>
    </source>
</evidence>
<keyword evidence="7" id="KW-0233">DNA recombination</keyword>
<dbReference type="PANTHER" id="PTHR30405">
    <property type="entry name" value="TRANSPOSASE"/>
    <property type="match status" value="1"/>
</dbReference>
<feature type="region of interest" description="Disordered" evidence="8">
    <location>
        <begin position="266"/>
        <end position="287"/>
    </location>
</feature>
<dbReference type="InterPro" id="IPR021027">
    <property type="entry name" value="Transposase_put_HTH"/>
</dbReference>
<dbReference type="Pfam" id="PF01385">
    <property type="entry name" value="OrfB_IS605"/>
    <property type="match status" value="1"/>
</dbReference>
<evidence type="ECO:0000256" key="4">
    <source>
        <dbReference type="ARBA" id="ARBA00022723"/>
    </source>
</evidence>
<dbReference type="GO" id="GO:0006310">
    <property type="term" value="P:DNA recombination"/>
    <property type="evidence" value="ECO:0007669"/>
    <property type="project" value="UniProtKB-KW"/>
</dbReference>
<feature type="domain" description="Probable transposase IS891/IS1136/IS1341" evidence="9">
    <location>
        <begin position="213"/>
        <end position="339"/>
    </location>
</feature>
<dbReference type="PANTHER" id="PTHR30405:SF11">
    <property type="entry name" value="RNA-GUIDED DNA ENDONUCLEASE RV2885C-RELATED"/>
    <property type="match status" value="1"/>
</dbReference>
<comment type="similarity">
    <text evidence="1">In the C-terminal section; belongs to the transposase 35 family.</text>
</comment>
<feature type="compositionally biased region" description="Gly residues" evidence="8">
    <location>
        <begin position="441"/>
        <end position="451"/>
    </location>
</feature>
<dbReference type="NCBIfam" id="NF038280">
    <property type="entry name" value="IS607_TnpB"/>
    <property type="match status" value="1"/>
</dbReference>
<evidence type="ECO:0000259" key="9">
    <source>
        <dbReference type="Pfam" id="PF01385"/>
    </source>
</evidence>
<gene>
    <name evidence="12" type="ORF">KB1_25450</name>
</gene>
<dbReference type="GO" id="GO:0046872">
    <property type="term" value="F:metal ion binding"/>
    <property type="evidence" value="ECO:0007669"/>
    <property type="project" value="UniProtKB-KW"/>
</dbReference>
<comment type="similarity">
    <text evidence="2">In the N-terminal section; belongs to the transposase 2 family.</text>
</comment>
<feature type="compositionally biased region" description="Basic residues" evidence="8">
    <location>
        <begin position="267"/>
        <end position="279"/>
    </location>
</feature>
<dbReference type="InterPro" id="IPR001959">
    <property type="entry name" value="Transposase"/>
</dbReference>
<sequence length="481" mass="53801">MITKPAAPKLDKNGPDVVVRSYKFALKPTKSQEQKLRQHTGAARFVYNYLISQWRDDIHTRAEEKKCGVPEDELTPFTFKLSAYDMRNYWNRTKGECAPWWPEVSKEIGNDAARRAHDSIENWYDSKGGKRKGRRVGFPRFHKRGCHESCTFSTGTIRVNPDRHSVALPRIGTIKTRENTRELQRKIAKGTARITQATISRGFNYWHVSFTVYEKKHIPETHAHSGSVVGVDMGVGDHVIIAATPNGDEVMRRGLPQSVKKDEARVRHLQRKLSRKHGPDKRTKTTPSNRWIRANNQVNKYRAKLANIRRDLAAKAAHGLATNYETVVIEDLNVQAMMTRGGAHKRGLNRAIAQASFADLRRRITYKTRWNGGTTIVADRWFPSSKTCSECGEVKSKLSLSEREYICHRCGVVVDRDLNAATNLAKLAAPKSGVDFHGTGSSPGMGRGGAGKTNSSSGELAPASEASMARKDLSGRKASTR</sequence>